<keyword evidence="2" id="KW-1185">Reference proteome</keyword>
<dbReference type="AlphaFoldDB" id="K0RHN7"/>
<dbReference type="EMBL" id="AGNL01040985">
    <property type="protein sequence ID" value="EJK51799.1"/>
    <property type="molecule type" value="Genomic_DNA"/>
</dbReference>
<dbReference type="Proteomes" id="UP000266841">
    <property type="component" value="Unassembled WGS sequence"/>
</dbReference>
<reference evidence="1 2" key="1">
    <citation type="journal article" date="2012" name="Genome Biol.">
        <title>Genome and low-iron response of an oceanic diatom adapted to chronic iron limitation.</title>
        <authorList>
            <person name="Lommer M."/>
            <person name="Specht M."/>
            <person name="Roy A.S."/>
            <person name="Kraemer L."/>
            <person name="Andreson R."/>
            <person name="Gutowska M.A."/>
            <person name="Wolf J."/>
            <person name="Bergner S.V."/>
            <person name="Schilhabel M.B."/>
            <person name="Klostermeier U.C."/>
            <person name="Beiko R.G."/>
            <person name="Rosenstiel P."/>
            <person name="Hippler M."/>
            <person name="Laroche J."/>
        </authorList>
    </citation>
    <scope>NUCLEOTIDE SEQUENCE [LARGE SCALE GENOMIC DNA]</scope>
    <source>
        <strain evidence="1 2">CCMP1005</strain>
    </source>
</reference>
<evidence type="ECO:0000313" key="1">
    <source>
        <dbReference type="EMBL" id="EJK51799.1"/>
    </source>
</evidence>
<sequence length="31" mass="3190">MQVNGITQASQSKFGFADQMSDAAVGVNSSI</sequence>
<name>K0RHN7_THAOC</name>
<organism evidence="1 2">
    <name type="scientific">Thalassiosira oceanica</name>
    <name type="common">Marine diatom</name>
    <dbReference type="NCBI Taxonomy" id="159749"/>
    <lineage>
        <taxon>Eukaryota</taxon>
        <taxon>Sar</taxon>
        <taxon>Stramenopiles</taxon>
        <taxon>Ochrophyta</taxon>
        <taxon>Bacillariophyta</taxon>
        <taxon>Coscinodiscophyceae</taxon>
        <taxon>Thalassiosirophycidae</taxon>
        <taxon>Thalassiosirales</taxon>
        <taxon>Thalassiosiraceae</taxon>
        <taxon>Thalassiosira</taxon>
    </lineage>
</organism>
<proteinExistence type="predicted"/>
<feature type="non-terminal residue" evidence="1">
    <location>
        <position position="31"/>
    </location>
</feature>
<evidence type="ECO:0000313" key="2">
    <source>
        <dbReference type="Proteomes" id="UP000266841"/>
    </source>
</evidence>
<accession>K0RHN7</accession>
<protein>
    <submittedName>
        <fullName evidence="1">Uncharacterized protein</fullName>
    </submittedName>
</protein>
<gene>
    <name evidence="1" type="ORF">THAOC_28997</name>
</gene>
<comment type="caution">
    <text evidence="1">The sequence shown here is derived from an EMBL/GenBank/DDBJ whole genome shotgun (WGS) entry which is preliminary data.</text>
</comment>